<evidence type="ECO:0000313" key="2">
    <source>
        <dbReference type="Proteomes" id="UP000013209"/>
    </source>
</evidence>
<evidence type="ECO:0000313" key="1">
    <source>
        <dbReference type="EMBL" id="ENV08620.1"/>
    </source>
</evidence>
<sequence>MILKLCIGGDLDGMTVDLNKKNFKAGEIDSKKSSEYVKQIYVKNDRVYSFWICQDLSADEVTSRVADILGKLK</sequence>
<dbReference type="PATRIC" id="fig|1144672.3.peg.3176"/>
<accession>N8XNH9</accession>
<dbReference type="Proteomes" id="UP000013209">
    <property type="component" value="Unassembled WGS sequence"/>
</dbReference>
<reference evidence="1 2" key="1">
    <citation type="submission" date="2013-02" db="EMBL/GenBank/DDBJ databases">
        <title>The Genome Sequence of Acinetobacter sp. CIP 56.2.</title>
        <authorList>
            <consortium name="The Broad Institute Genome Sequencing Platform"/>
            <consortium name="The Broad Institute Genome Sequencing Center for Infectious Disease"/>
            <person name="Cerqueira G."/>
            <person name="Feldgarden M."/>
            <person name="Courvalin P."/>
            <person name="Perichon B."/>
            <person name="Grillot-Courvalin C."/>
            <person name="Clermont D."/>
            <person name="Rocha E."/>
            <person name="Yoon E.-J."/>
            <person name="Nemec A."/>
            <person name="Walker B."/>
            <person name="Young S.K."/>
            <person name="Zeng Q."/>
            <person name="Gargeya S."/>
            <person name="Fitzgerald M."/>
            <person name="Haas B."/>
            <person name="Abouelleil A."/>
            <person name="Alvarado L."/>
            <person name="Arachchi H.M."/>
            <person name="Berlin A.M."/>
            <person name="Chapman S.B."/>
            <person name="Dewar J."/>
            <person name="Goldberg J."/>
            <person name="Griggs A."/>
            <person name="Gujja S."/>
            <person name="Hansen M."/>
            <person name="Howarth C."/>
            <person name="Imamovic A."/>
            <person name="Larimer J."/>
            <person name="McCowan C."/>
            <person name="Murphy C."/>
            <person name="Neiman D."/>
            <person name="Pearson M."/>
            <person name="Priest M."/>
            <person name="Roberts A."/>
            <person name="Saif S."/>
            <person name="Shea T."/>
            <person name="Sisk P."/>
            <person name="Sykes S."/>
            <person name="Wortman J."/>
            <person name="Nusbaum C."/>
            <person name="Birren B."/>
        </authorList>
    </citation>
    <scope>NUCLEOTIDE SEQUENCE [LARGE SCALE GENOMIC DNA]</scope>
    <source>
        <strain evidence="1 2">CIP 56.2</strain>
    </source>
</reference>
<proteinExistence type="predicted"/>
<dbReference type="eggNOG" id="ENOG5031RRS">
    <property type="taxonomic scope" value="Bacteria"/>
</dbReference>
<comment type="caution">
    <text evidence="1">The sequence shown here is derived from an EMBL/GenBank/DDBJ whole genome shotgun (WGS) entry which is preliminary data.</text>
</comment>
<organism evidence="1 2">
    <name type="scientific">Acinetobacter higginsii</name>
    <dbReference type="NCBI Taxonomy" id="70347"/>
    <lineage>
        <taxon>Bacteria</taxon>
        <taxon>Pseudomonadati</taxon>
        <taxon>Pseudomonadota</taxon>
        <taxon>Gammaproteobacteria</taxon>
        <taxon>Moraxellales</taxon>
        <taxon>Moraxellaceae</taxon>
        <taxon>Acinetobacter</taxon>
    </lineage>
</organism>
<protein>
    <submittedName>
        <fullName evidence="1">Uncharacterized protein</fullName>
    </submittedName>
</protein>
<gene>
    <name evidence="1" type="ORF">F966_03294</name>
</gene>
<dbReference type="HOGENOM" id="CLU_190413_2_0_6"/>
<name>N8XNH9_9GAMM</name>
<dbReference type="AlphaFoldDB" id="N8XNH9"/>
<dbReference type="RefSeq" id="WP_004807100.1">
    <property type="nucleotide sequence ID" value="NZ_JAKZGA010000001.1"/>
</dbReference>
<dbReference type="EMBL" id="APPH01000015">
    <property type="protein sequence ID" value="ENV08620.1"/>
    <property type="molecule type" value="Genomic_DNA"/>
</dbReference>